<keyword evidence="1" id="KW-0472">Membrane</keyword>
<organism evidence="2 3">
    <name type="scientific">Hexamita inflata</name>
    <dbReference type="NCBI Taxonomy" id="28002"/>
    <lineage>
        <taxon>Eukaryota</taxon>
        <taxon>Metamonada</taxon>
        <taxon>Diplomonadida</taxon>
        <taxon>Hexamitidae</taxon>
        <taxon>Hexamitinae</taxon>
        <taxon>Hexamita</taxon>
    </lineage>
</organism>
<keyword evidence="3" id="KW-1185">Reference proteome</keyword>
<accession>A0ABP1HLX8</accession>
<evidence type="ECO:0000313" key="3">
    <source>
        <dbReference type="Proteomes" id="UP001642409"/>
    </source>
</evidence>
<feature type="transmembrane region" description="Helical" evidence="1">
    <location>
        <begin position="14"/>
        <end position="32"/>
    </location>
</feature>
<gene>
    <name evidence="2" type="ORF">HINF_LOCUS15210</name>
</gene>
<dbReference type="Proteomes" id="UP001642409">
    <property type="component" value="Unassembled WGS sequence"/>
</dbReference>
<proteinExistence type="predicted"/>
<name>A0ABP1HLX8_9EUKA</name>
<evidence type="ECO:0000256" key="1">
    <source>
        <dbReference type="SAM" id="Phobius"/>
    </source>
</evidence>
<dbReference type="EMBL" id="CAXDID020000036">
    <property type="protein sequence ID" value="CAL5997363.1"/>
    <property type="molecule type" value="Genomic_DNA"/>
</dbReference>
<keyword evidence="1" id="KW-0812">Transmembrane</keyword>
<comment type="caution">
    <text evidence="2">The sequence shown here is derived from an EMBL/GenBank/DDBJ whole genome shotgun (WGS) entry which is preliminary data.</text>
</comment>
<reference evidence="2 3" key="1">
    <citation type="submission" date="2024-07" db="EMBL/GenBank/DDBJ databases">
        <authorList>
            <person name="Akdeniz Z."/>
        </authorList>
    </citation>
    <scope>NUCLEOTIDE SEQUENCE [LARGE SCALE GENOMIC DNA]</scope>
</reference>
<sequence>MYKIFNDYYDAEDIILMFLYVILPIIIALFNLKNLYRATKQVLEAFGILFRFLFESIVDLTRPVSIIQTYQRTDSFQRIVNSSLCKVQIQLSNTYLCAVSASTSLIQAKSITSNIAKVKNPKFRWYNEDNDIQLSLVKLENRNFQVIETKGQNLIVHENFIFVHSGNCIISNIEIEFFLNQFCKKSRRIIQIDPNKAAIFKLYKQKRFQEADLLIKILFNRKMEKMYDDENMDDRIGDKIIKRLYRLLKQFGQTNELSCCLALRESPDE</sequence>
<evidence type="ECO:0000313" key="2">
    <source>
        <dbReference type="EMBL" id="CAL5997363.1"/>
    </source>
</evidence>
<keyword evidence="1" id="KW-1133">Transmembrane helix</keyword>
<protein>
    <submittedName>
        <fullName evidence="2">Hypothetical_protein</fullName>
    </submittedName>
</protein>